<name>A0AC35UHS9_9BILA</name>
<evidence type="ECO:0000313" key="2">
    <source>
        <dbReference type="WBParaSite" id="RSKR_0001173100.1"/>
    </source>
</evidence>
<accession>A0AC35UHS9</accession>
<sequence length="952" mass="110136">MKKAVIFSKSHYNSHVHWLNCDDDKYIYFKDNSMKFVENTKRYTEENGWVDYEDESEIPLKSSKGDIFTAFHVSSENLIAYGSTRGVIHFVDPLSKLGFIGSDLRLTSDTKESNIIYNLRYCHQNPKRIACITNNNGRNNFDTWISVLDIEKPNVYGNANIIANSYLSDKIKGFSWIDESTYVTCSKKVLKIVSTKNKGEKVDELLLTQPGYKVAGENQDDRIIAMYTDGYINIYDRRYFKMPAYEINVNITKAEKANGRVLKLEWNKNRNYDLTFLYKGKTIMNLLTNSNNNFAINAKREEMFKNLKNLNEISASQMIEEYADHCKKNPFVIFPIPINPDSMTISYDWHPRKADYLITLNEAGGIKKKFVNHRATGKYFIKLKRGNRCIEGYGYGTSEDPILSTIEKCCRVIEIDKFTPQRQKMMLVNCWNWLQRMIIPEIRKDVIGDKYNSKFPGILEIATKGFPKFYKALGLQLPMVEAVHYERQQRAEHDSKFSELMERFSYYKHEKRDDILRICNWPLIDDVESENYIELRNTTDLRKCSRNIAVAVFTNNVNLARELISKFVLDSSTNINFLRQHDLMKQFETLIKMHRGGPISDFKKLSVIKRYDEYMFAILLYINSSNVGTYDTYKEIFLLERISLVDKIAFASMFLSDDEFFRIMNTTKANMVGNGNITGIILTGLGNNETSHQLLHNFLDRTGDLQTTALLLILGDCVSEPLNFPIAPIIKVGVSHKEKISRRNSFSTTQKNLDKLKTKRRLERSKFIIRSYMDILNVWQLFIPRTFLNCLITAIHKSNISQDAVCSKMETVINPATVSLCCLFCRKPFIGEDKAQINAARINSQTTPLTKKNESLPLRSFACVSCKKPLPKCSICRLHLGTLIPEDESDKIDNAVLQWFVWCSNCLHGSHMKCMVGWFEDYSICCVNGCQCSCMNRDYRLLSEVKKFRLDE</sequence>
<evidence type="ECO:0000313" key="1">
    <source>
        <dbReference type="Proteomes" id="UP000095286"/>
    </source>
</evidence>
<dbReference type="WBParaSite" id="RSKR_0001173100.1">
    <property type="protein sequence ID" value="RSKR_0001173100.1"/>
    <property type="gene ID" value="RSKR_0001173100"/>
</dbReference>
<reference evidence="2" key="1">
    <citation type="submission" date="2016-11" db="UniProtKB">
        <authorList>
            <consortium name="WormBaseParasite"/>
        </authorList>
    </citation>
    <scope>IDENTIFICATION</scope>
    <source>
        <strain evidence="2">KR3021</strain>
    </source>
</reference>
<protein>
    <submittedName>
        <fullName evidence="2">Zinc_ribbon_16 domain-containing protein</fullName>
    </submittedName>
</protein>
<organism evidence="1 2">
    <name type="scientific">Rhabditophanes sp. KR3021</name>
    <dbReference type="NCBI Taxonomy" id="114890"/>
    <lineage>
        <taxon>Eukaryota</taxon>
        <taxon>Metazoa</taxon>
        <taxon>Ecdysozoa</taxon>
        <taxon>Nematoda</taxon>
        <taxon>Chromadorea</taxon>
        <taxon>Rhabditida</taxon>
        <taxon>Tylenchina</taxon>
        <taxon>Panagrolaimomorpha</taxon>
        <taxon>Strongyloidoidea</taxon>
        <taxon>Alloionematidae</taxon>
        <taxon>Rhabditophanes</taxon>
    </lineage>
</organism>
<proteinExistence type="predicted"/>
<dbReference type="Proteomes" id="UP000095286">
    <property type="component" value="Unplaced"/>
</dbReference>